<reference evidence="2" key="1">
    <citation type="journal article" date="2020" name="Nature">
        <title>Giant virus diversity and host interactions through global metagenomics.</title>
        <authorList>
            <person name="Schulz F."/>
            <person name="Roux S."/>
            <person name="Paez-Espino D."/>
            <person name="Jungbluth S."/>
            <person name="Walsh D.A."/>
            <person name="Denef V.J."/>
            <person name="McMahon K.D."/>
            <person name="Konstantinidis K.T."/>
            <person name="Eloe-Fadrosh E.A."/>
            <person name="Kyrpides N.C."/>
            <person name="Woyke T."/>
        </authorList>
    </citation>
    <scope>NUCLEOTIDE SEQUENCE</scope>
    <source>
        <strain evidence="2">GVMAG-M-3300023184-89</strain>
    </source>
</reference>
<sequence length="260" mass="29992">MDFLAKKNKHDRDLNISFEAGPHLYTIKGAEGKKFTSVTTWNHSHFAEFDADLIITNMMKGKNWLKSKYYGQTREEIKAGWDKGRDEAADEGTNMHYQIECYYNTGEHNAAVNVIAPSIEYTYFQNFLAACAHLKPYRTEWMIYHEELSLAGSIDMVYENPDGTLMIYDWKRAKDIKKADAFGKNAITDCISHIPDTNFWHYALQLNTYKTILEEKYGKTVTKLALVCLHPAKKNFEVIPVPILKDEMTALFALRRGQIL</sequence>
<dbReference type="Gene3D" id="3.90.320.10">
    <property type="match status" value="1"/>
</dbReference>
<protein>
    <recommendedName>
        <fullName evidence="1">PD-(D/E)XK endonuclease-like domain-containing protein</fullName>
    </recommendedName>
</protein>
<accession>A0A6C0IM20</accession>
<proteinExistence type="predicted"/>
<evidence type="ECO:0000313" key="2">
    <source>
        <dbReference type="EMBL" id="QHT92937.1"/>
    </source>
</evidence>
<dbReference type="InterPro" id="IPR011604">
    <property type="entry name" value="PDDEXK-like_dom_sf"/>
</dbReference>
<name>A0A6C0IM20_9ZZZZ</name>
<feature type="domain" description="PD-(D/E)XK endonuclease-like" evidence="1">
    <location>
        <begin position="130"/>
        <end position="234"/>
    </location>
</feature>
<dbReference type="Pfam" id="PF12705">
    <property type="entry name" value="PDDEXK_1"/>
    <property type="match status" value="1"/>
</dbReference>
<organism evidence="2">
    <name type="scientific">viral metagenome</name>
    <dbReference type="NCBI Taxonomy" id="1070528"/>
    <lineage>
        <taxon>unclassified sequences</taxon>
        <taxon>metagenomes</taxon>
        <taxon>organismal metagenomes</taxon>
    </lineage>
</organism>
<dbReference type="InterPro" id="IPR038726">
    <property type="entry name" value="PDDEXK_AddAB-type"/>
</dbReference>
<dbReference type="AlphaFoldDB" id="A0A6C0IM20"/>
<evidence type="ECO:0000259" key="1">
    <source>
        <dbReference type="Pfam" id="PF12705"/>
    </source>
</evidence>
<dbReference type="EMBL" id="MN740197">
    <property type="protein sequence ID" value="QHT92937.1"/>
    <property type="molecule type" value="Genomic_DNA"/>
</dbReference>